<feature type="compositionally biased region" description="Low complexity" evidence="1">
    <location>
        <begin position="100"/>
        <end position="116"/>
    </location>
</feature>
<organism evidence="3 4">
    <name type="scientific">Candidatus Mediterraneibacter quadrami</name>
    <dbReference type="NCBI Taxonomy" id="2838684"/>
    <lineage>
        <taxon>Bacteria</taxon>
        <taxon>Bacillati</taxon>
        <taxon>Bacillota</taxon>
        <taxon>Clostridia</taxon>
        <taxon>Lachnospirales</taxon>
        <taxon>Lachnospiraceae</taxon>
        <taxon>Mediterraneibacter</taxon>
    </lineage>
</organism>
<sequence length="312" mass="35501">MIHILLLILKIIGIILLALLAVILALLLVLLFVPVRCTVEAAIDNTPESAEGVIRFRWLFYLLAGEAAWRDGKFSWKFRAAWKKFSDEDDPDPAPDPDPDQVSVSASAPVSAPAPAERSIKNEDAPAAGTVRTDVSSGSGGSPSGHSETAAGNSDEERVSRIKRFTDRIKSSFRRIKYTFQHLYDKIKALNHKKEYISRFLSNEIHKKAFSRLLREIRGLLRRLRPRRAAIDITFGFEDPSTTGYTLAGISLIYPVIGEYTNLTPDFEHRVLKGNLFIREKIRLVYFLIFAWNMLLDRNVRTTYRHLRKYKL</sequence>
<accession>A0A9D2RFH2</accession>
<keyword evidence="2" id="KW-0812">Transmembrane</keyword>
<evidence type="ECO:0000313" key="3">
    <source>
        <dbReference type="EMBL" id="HJD42627.1"/>
    </source>
</evidence>
<evidence type="ECO:0000256" key="2">
    <source>
        <dbReference type="SAM" id="Phobius"/>
    </source>
</evidence>
<name>A0A9D2RFH2_9FIRM</name>
<protein>
    <submittedName>
        <fullName evidence="3">DUF2953 domain-containing protein</fullName>
    </submittedName>
</protein>
<dbReference type="EMBL" id="DWUU01000039">
    <property type="protein sequence ID" value="HJD42627.1"/>
    <property type="molecule type" value="Genomic_DNA"/>
</dbReference>
<feature type="region of interest" description="Disordered" evidence="1">
    <location>
        <begin position="87"/>
        <end position="158"/>
    </location>
</feature>
<comment type="caution">
    <text evidence="3">The sequence shown here is derived from an EMBL/GenBank/DDBJ whole genome shotgun (WGS) entry which is preliminary data.</text>
</comment>
<dbReference type="Pfam" id="PF11167">
    <property type="entry name" value="DUF2953"/>
    <property type="match status" value="1"/>
</dbReference>
<feature type="compositionally biased region" description="Acidic residues" evidence="1">
    <location>
        <begin position="87"/>
        <end position="99"/>
    </location>
</feature>
<feature type="transmembrane region" description="Helical" evidence="2">
    <location>
        <begin position="7"/>
        <end position="33"/>
    </location>
</feature>
<dbReference type="Proteomes" id="UP000823909">
    <property type="component" value="Unassembled WGS sequence"/>
</dbReference>
<gene>
    <name evidence="3" type="ORF">H9910_06425</name>
</gene>
<evidence type="ECO:0000313" key="4">
    <source>
        <dbReference type="Proteomes" id="UP000823909"/>
    </source>
</evidence>
<reference evidence="3" key="2">
    <citation type="submission" date="2021-04" db="EMBL/GenBank/DDBJ databases">
        <authorList>
            <person name="Gilroy R."/>
        </authorList>
    </citation>
    <scope>NUCLEOTIDE SEQUENCE</scope>
    <source>
        <strain evidence="3">ChiBcec15-3976</strain>
    </source>
</reference>
<evidence type="ECO:0000256" key="1">
    <source>
        <dbReference type="SAM" id="MobiDB-lite"/>
    </source>
</evidence>
<keyword evidence="2" id="KW-1133">Transmembrane helix</keyword>
<dbReference type="AlphaFoldDB" id="A0A9D2RFH2"/>
<keyword evidence="2" id="KW-0472">Membrane</keyword>
<reference evidence="3" key="1">
    <citation type="journal article" date="2021" name="PeerJ">
        <title>Extensive microbial diversity within the chicken gut microbiome revealed by metagenomics and culture.</title>
        <authorList>
            <person name="Gilroy R."/>
            <person name="Ravi A."/>
            <person name="Getino M."/>
            <person name="Pursley I."/>
            <person name="Horton D.L."/>
            <person name="Alikhan N.F."/>
            <person name="Baker D."/>
            <person name="Gharbi K."/>
            <person name="Hall N."/>
            <person name="Watson M."/>
            <person name="Adriaenssens E.M."/>
            <person name="Foster-Nyarko E."/>
            <person name="Jarju S."/>
            <person name="Secka A."/>
            <person name="Antonio M."/>
            <person name="Oren A."/>
            <person name="Chaudhuri R.R."/>
            <person name="La Ragione R."/>
            <person name="Hildebrand F."/>
            <person name="Pallen M.J."/>
        </authorList>
    </citation>
    <scope>NUCLEOTIDE SEQUENCE</scope>
    <source>
        <strain evidence="3">ChiBcec15-3976</strain>
    </source>
</reference>
<dbReference type="InterPro" id="IPR021338">
    <property type="entry name" value="DUF2953"/>
</dbReference>
<proteinExistence type="predicted"/>